<proteinExistence type="predicted"/>
<evidence type="ECO:0000313" key="2">
    <source>
        <dbReference type="Proteomes" id="UP000034444"/>
    </source>
</evidence>
<protein>
    <recommendedName>
        <fullName evidence="3">CopG family transcriptional regulator</fullName>
    </recommendedName>
</protein>
<organism evidence="1 2">
    <name type="scientific">Sulfurovum lithotrophicum</name>
    <dbReference type="NCBI Taxonomy" id="206403"/>
    <lineage>
        <taxon>Bacteria</taxon>
        <taxon>Pseudomonadati</taxon>
        <taxon>Campylobacterota</taxon>
        <taxon>Epsilonproteobacteria</taxon>
        <taxon>Campylobacterales</taxon>
        <taxon>Sulfurovaceae</taxon>
        <taxon>Sulfurovum</taxon>
    </lineage>
</organism>
<keyword evidence="2" id="KW-1185">Reference proteome</keyword>
<dbReference type="RefSeq" id="WP_046551048.1">
    <property type="nucleotide sequence ID" value="NZ_CP011308.1"/>
</dbReference>
<name>A0A7U4M1E4_9BACT</name>
<dbReference type="KEGG" id="slh:YH65_05845"/>
<gene>
    <name evidence="1" type="ORF">YH65_05845</name>
</gene>
<dbReference type="EMBL" id="CP011308">
    <property type="protein sequence ID" value="AKF24964.1"/>
    <property type="molecule type" value="Genomic_DNA"/>
</dbReference>
<accession>A0A7U4M1E4</accession>
<reference evidence="2" key="2">
    <citation type="journal article" date="2017" name="Stand. Genomic Sci.">
        <title>Complete genome sequence of the sulfur-oxidizing chemolithoautotrophic Sulfurovum lithotrophicum 42BKTT.</title>
        <authorList>
            <person name="Jeon W."/>
            <person name="Priscilla L."/>
            <person name="Park G."/>
            <person name="Lee H."/>
            <person name="Lee N."/>
            <person name="Lee D."/>
            <person name="Kwon H."/>
            <person name="Ahn I."/>
            <person name="Lee C."/>
            <person name="Lee H."/>
            <person name="Ahn J."/>
        </authorList>
    </citation>
    <scope>NUCLEOTIDE SEQUENCE [LARGE SCALE GENOMIC DNA]</scope>
    <source>
        <strain evidence="2">ATCC BAA-797 / 42BKT</strain>
    </source>
</reference>
<evidence type="ECO:0000313" key="1">
    <source>
        <dbReference type="EMBL" id="AKF24964.1"/>
    </source>
</evidence>
<sequence>MAVRPQQITISFTAEQAEHLEELKKLTGKDATNIIRTAMSEYYVKVMNDEEGKKLAKINAFLDVQ</sequence>
<dbReference type="Proteomes" id="UP000034444">
    <property type="component" value="Chromosome"/>
</dbReference>
<dbReference type="AlphaFoldDB" id="A0A7U4M1E4"/>
<evidence type="ECO:0008006" key="3">
    <source>
        <dbReference type="Google" id="ProtNLM"/>
    </source>
</evidence>
<reference evidence="1 2" key="1">
    <citation type="submission" date="2015-04" db="EMBL/GenBank/DDBJ databases">
        <title>Complete genome sequence of Sulfurovum lithotrophicum ATCC BAA-797T.</title>
        <authorList>
            <person name="Ahn J."/>
            <person name="Park G."/>
            <person name="Jeon W."/>
            <person name="Jang Y."/>
            <person name="Jang M."/>
            <person name="Lee H."/>
            <person name="Lee H."/>
        </authorList>
    </citation>
    <scope>NUCLEOTIDE SEQUENCE [LARGE SCALE GENOMIC DNA]</scope>
    <source>
        <strain evidence="2">ATCC BAA-797 / 42BKT</strain>
    </source>
</reference>